<evidence type="ECO:0000313" key="1">
    <source>
        <dbReference type="EMBL" id="KAJ1142305.1"/>
    </source>
</evidence>
<evidence type="ECO:0000313" key="2">
    <source>
        <dbReference type="Proteomes" id="UP001066276"/>
    </source>
</evidence>
<organism evidence="1 2">
    <name type="scientific">Pleurodeles waltl</name>
    <name type="common">Iberian ribbed newt</name>
    <dbReference type="NCBI Taxonomy" id="8319"/>
    <lineage>
        <taxon>Eukaryota</taxon>
        <taxon>Metazoa</taxon>
        <taxon>Chordata</taxon>
        <taxon>Craniata</taxon>
        <taxon>Vertebrata</taxon>
        <taxon>Euteleostomi</taxon>
        <taxon>Amphibia</taxon>
        <taxon>Batrachia</taxon>
        <taxon>Caudata</taxon>
        <taxon>Salamandroidea</taxon>
        <taxon>Salamandridae</taxon>
        <taxon>Pleurodelinae</taxon>
        <taxon>Pleurodeles</taxon>
    </lineage>
</organism>
<comment type="caution">
    <text evidence="1">The sequence shown here is derived from an EMBL/GenBank/DDBJ whole genome shotgun (WGS) entry which is preliminary data.</text>
</comment>
<dbReference type="AlphaFoldDB" id="A0AAV7QQG0"/>
<accession>A0AAV7QQG0</accession>
<dbReference type="EMBL" id="JANPWB010000010">
    <property type="protein sequence ID" value="KAJ1142305.1"/>
    <property type="molecule type" value="Genomic_DNA"/>
</dbReference>
<protein>
    <submittedName>
        <fullName evidence="1">Uncharacterized protein</fullName>
    </submittedName>
</protein>
<dbReference type="Proteomes" id="UP001066276">
    <property type="component" value="Chromosome 6"/>
</dbReference>
<proteinExistence type="predicted"/>
<reference evidence="1" key="1">
    <citation type="journal article" date="2022" name="bioRxiv">
        <title>Sequencing and chromosome-scale assembly of the giantPleurodeles waltlgenome.</title>
        <authorList>
            <person name="Brown T."/>
            <person name="Elewa A."/>
            <person name="Iarovenko S."/>
            <person name="Subramanian E."/>
            <person name="Araus A.J."/>
            <person name="Petzold A."/>
            <person name="Susuki M."/>
            <person name="Suzuki K.-i.T."/>
            <person name="Hayashi T."/>
            <person name="Toyoda A."/>
            <person name="Oliveira C."/>
            <person name="Osipova E."/>
            <person name="Leigh N.D."/>
            <person name="Simon A."/>
            <person name="Yun M.H."/>
        </authorList>
    </citation>
    <scope>NUCLEOTIDE SEQUENCE</scope>
    <source>
        <strain evidence="1">20211129_DDA</strain>
        <tissue evidence="1">Liver</tissue>
    </source>
</reference>
<sequence length="77" mass="8304">MALAEGRSRIPCWPPRRSDFIATLGAACRALYRGAWVCVGAVCFWAALLRDGELGPEGESSALGRCRTLRGGNAYNM</sequence>
<gene>
    <name evidence="1" type="ORF">NDU88_008632</name>
</gene>
<keyword evidence="2" id="KW-1185">Reference proteome</keyword>
<name>A0AAV7QQG0_PLEWA</name>